<feature type="modified residue" description="4-aspartylphosphate" evidence="1">
    <location>
        <position position="66"/>
    </location>
</feature>
<dbReference type="PROSITE" id="PS50110">
    <property type="entry name" value="RESPONSE_REGULATORY"/>
    <property type="match status" value="1"/>
</dbReference>
<accession>A0A060UNG1</accession>
<evidence type="ECO:0000313" key="5">
    <source>
        <dbReference type="Proteomes" id="UP000193925"/>
    </source>
</evidence>
<sequence>MTTIHEGDMDILLVEDDPSIGGILQAAMDREPGYRLHWETKLKDAWKAWEKRQIQEGRPFALILLDLGLLDGDGQGLIHRFREHGGKQALIIISHNLGRMVSFAFRC</sequence>
<dbReference type="AlphaFoldDB" id="A0A060UNG1"/>
<dbReference type="Proteomes" id="UP000193925">
    <property type="component" value="Chromosome AFERRI"/>
</dbReference>
<reference evidence="3" key="2">
    <citation type="submission" date="2014-07" db="EMBL/GenBank/DDBJ databases">
        <title>Initial genome analysis of the psychrotolerant acidophile Acidithiobacillus ferrivorans CF27: insights into iron and sulfur oxidation pathways and into biofilm formation.</title>
        <authorList>
            <person name="Talla E."/>
            <person name="Hedrich S."/>
            <person name="Mangenot S."/>
            <person name="Ji B."/>
            <person name="Johnson D.B."/>
            <person name="Barbe V."/>
            <person name="Bonnefoy V."/>
        </authorList>
    </citation>
    <scope>NUCLEOTIDE SEQUENCE [LARGE SCALE GENOMIC DNA]</scope>
    <source>
        <strain evidence="3">CF27</strain>
    </source>
</reference>
<gene>
    <name evidence="4" type="ORF">AFERRI_30013</name>
    <name evidence="3" type="ORF">AFERRI_310004</name>
</gene>
<evidence type="ECO:0000313" key="4">
    <source>
        <dbReference type="EMBL" id="SMH66283.1"/>
    </source>
</evidence>
<dbReference type="GO" id="GO:0000160">
    <property type="term" value="P:phosphorelay signal transduction system"/>
    <property type="evidence" value="ECO:0007669"/>
    <property type="project" value="InterPro"/>
</dbReference>
<reference evidence="3" key="1">
    <citation type="submission" date="2014-03" db="EMBL/GenBank/DDBJ databases">
        <authorList>
            <person name="Genoscope - CEA"/>
        </authorList>
    </citation>
    <scope>NUCLEOTIDE SEQUENCE [LARGE SCALE GENOMIC DNA]</scope>
    <source>
        <strain evidence="3">CF27</strain>
    </source>
</reference>
<dbReference type="EMBL" id="LT841305">
    <property type="protein sequence ID" value="SMH66283.1"/>
    <property type="molecule type" value="Genomic_DNA"/>
</dbReference>
<evidence type="ECO:0000256" key="1">
    <source>
        <dbReference type="PROSITE-ProRule" id="PRU00169"/>
    </source>
</evidence>
<protein>
    <submittedName>
        <fullName evidence="3">Two component transcriptional regulator, winged helix family</fullName>
    </submittedName>
</protein>
<proteinExistence type="predicted"/>
<evidence type="ECO:0000259" key="2">
    <source>
        <dbReference type="PROSITE" id="PS50110"/>
    </source>
</evidence>
<dbReference type="EMBL" id="CCCS020000025">
    <property type="protein sequence ID" value="CDQ09836.1"/>
    <property type="molecule type" value="Genomic_DNA"/>
</dbReference>
<dbReference type="Pfam" id="PF00072">
    <property type="entry name" value="Response_reg"/>
    <property type="match status" value="1"/>
</dbReference>
<dbReference type="RefSeq" id="WP_231551103.1">
    <property type="nucleotide sequence ID" value="NZ_CCCS020000025.1"/>
</dbReference>
<dbReference type="InterPro" id="IPR001789">
    <property type="entry name" value="Sig_transdc_resp-reg_receiver"/>
</dbReference>
<dbReference type="SUPFAM" id="SSF52172">
    <property type="entry name" value="CheY-like"/>
    <property type="match status" value="1"/>
</dbReference>
<name>A0A060UNG1_9PROT</name>
<reference evidence="4 5" key="3">
    <citation type="submission" date="2017-03" db="EMBL/GenBank/DDBJ databases">
        <authorList>
            <person name="Regsiter A."/>
            <person name="William W."/>
        </authorList>
    </citation>
    <scope>NUCLEOTIDE SEQUENCE [LARGE SCALE GENOMIC DNA]</scope>
    <source>
        <strain evidence="4">PRJEB5721</strain>
    </source>
</reference>
<feature type="domain" description="Response regulatory" evidence="2">
    <location>
        <begin position="10"/>
        <end position="107"/>
    </location>
</feature>
<dbReference type="Gene3D" id="3.40.50.2300">
    <property type="match status" value="1"/>
</dbReference>
<evidence type="ECO:0000313" key="3">
    <source>
        <dbReference type="EMBL" id="CDQ09836.1"/>
    </source>
</evidence>
<organism evidence="3">
    <name type="scientific">Acidithiobacillus ferrivorans</name>
    <dbReference type="NCBI Taxonomy" id="160808"/>
    <lineage>
        <taxon>Bacteria</taxon>
        <taxon>Pseudomonadati</taxon>
        <taxon>Pseudomonadota</taxon>
        <taxon>Acidithiobacillia</taxon>
        <taxon>Acidithiobacillales</taxon>
        <taxon>Acidithiobacillaceae</taxon>
        <taxon>Acidithiobacillus</taxon>
    </lineage>
</organism>
<keyword evidence="5" id="KW-1185">Reference proteome</keyword>
<dbReference type="InterPro" id="IPR011006">
    <property type="entry name" value="CheY-like_superfamily"/>
</dbReference>
<keyword evidence="1" id="KW-0597">Phosphoprotein</keyword>